<gene>
    <name evidence="10" type="ORF">METZ01_LOCUS77034</name>
</gene>
<feature type="transmembrane region" description="Helical" evidence="8">
    <location>
        <begin position="468"/>
        <end position="488"/>
    </location>
</feature>
<name>A0A381U7H6_9ZZZZ</name>
<keyword evidence="4" id="KW-0997">Cell inner membrane</keyword>
<keyword evidence="7 8" id="KW-0472">Membrane</keyword>
<feature type="transmembrane region" description="Helical" evidence="8">
    <location>
        <begin position="332"/>
        <end position="360"/>
    </location>
</feature>
<evidence type="ECO:0000256" key="4">
    <source>
        <dbReference type="ARBA" id="ARBA00022519"/>
    </source>
</evidence>
<feature type="transmembrane region" description="Helical" evidence="8">
    <location>
        <begin position="289"/>
        <end position="311"/>
    </location>
</feature>
<feature type="transmembrane region" description="Helical" evidence="8">
    <location>
        <begin position="584"/>
        <end position="608"/>
    </location>
</feature>
<evidence type="ECO:0000256" key="6">
    <source>
        <dbReference type="ARBA" id="ARBA00022989"/>
    </source>
</evidence>
<feature type="domain" description="ABC transmembrane type-1" evidence="9">
    <location>
        <begin position="99"/>
        <end position="307"/>
    </location>
</feature>
<comment type="subcellular location">
    <subcellularLocation>
        <location evidence="1">Cell inner membrane</location>
        <topology evidence="1">Multi-pass membrane protein</topology>
    </subcellularLocation>
</comment>
<dbReference type="CDD" id="cd06261">
    <property type="entry name" value="TM_PBP2"/>
    <property type="match status" value="2"/>
</dbReference>
<protein>
    <recommendedName>
        <fullName evidence="9">ABC transmembrane type-1 domain-containing protein</fullName>
    </recommendedName>
</protein>
<feature type="transmembrane region" description="Helical" evidence="8">
    <location>
        <begin position="411"/>
        <end position="429"/>
    </location>
</feature>
<dbReference type="Gene3D" id="1.10.3720.10">
    <property type="entry name" value="MetI-like"/>
    <property type="match status" value="2"/>
</dbReference>
<evidence type="ECO:0000313" key="10">
    <source>
        <dbReference type="EMBL" id="SVA24180.1"/>
    </source>
</evidence>
<keyword evidence="6 8" id="KW-1133">Transmembrane helix</keyword>
<dbReference type="InterPro" id="IPR035906">
    <property type="entry name" value="MetI-like_sf"/>
</dbReference>
<feature type="transmembrane region" description="Helical" evidence="8">
    <location>
        <begin position="137"/>
        <end position="157"/>
    </location>
</feature>
<accession>A0A381U7H6</accession>
<keyword evidence="3" id="KW-1003">Cell membrane</keyword>
<dbReference type="Pfam" id="PF00528">
    <property type="entry name" value="BPD_transp_1"/>
    <property type="match status" value="2"/>
</dbReference>
<evidence type="ECO:0000256" key="7">
    <source>
        <dbReference type="ARBA" id="ARBA00023136"/>
    </source>
</evidence>
<keyword evidence="2" id="KW-0813">Transport</keyword>
<feature type="transmembrane region" description="Helical" evidence="8">
    <location>
        <begin position="551"/>
        <end position="572"/>
    </location>
</feature>
<evidence type="ECO:0000256" key="5">
    <source>
        <dbReference type="ARBA" id="ARBA00022692"/>
    </source>
</evidence>
<evidence type="ECO:0000256" key="2">
    <source>
        <dbReference type="ARBA" id="ARBA00022448"/>
    </source>
</evidence>
<proteinExistence type="predicted"/>
<keyword evidence="5 8" id="KW-0812">Transmembrane</keyword>
<reference evidence="10" key="1">
    <citation type="submission" date="2018-05" db="EMBL/GenBank/DDBJ databases">
        <authorList>
            <person name="Lanie J.A."/>
            <person name="Ng W.-L."/>
            <person name="Kazmierczak K.M."/>
            <person name="Andrzejewski T.M."/>
            <person name="Davidsen T.M."/>
            <person name="Wayne K.J."/>
            <person name="Tettelin H."/>
            <person name="Glass J.I."/>
            <person name="Rusch D."/>
            <person name="Podicherti R."/>
            <person name="Tsui H.-C.T."/>
            <person name="Winkler M.E."/>
        </authorList>
    </citation>
    <scope>NUCLEOTIDE SEQUENCE</scope>
</reference>
<feature type="transmembrane region" description="Helical" evidence="8">
    <location>
        <begin position="524"/>
        <end position="545"/>
    </location>
</feature>
<dbReference type="EMBL" id="UINC01005888">
    <property type="protein sequence ID" value="SVA24180.1"/>
    <property type="molecule type" value="Genomic_DNA"/>
</dbReference>
<evidence type="ECO:0000256" key="3">
    <source>
        <dbReference type="ARBA" id="ARBA00022475"/>
    </source>
</evidence>
<feature type="transmembrane region" description="Helical" evidence="8">
    <location>
        <begin position="181"/>
        <end position="200"/>
    </location>
</feature>
<dbReference type="PROSITE" id="PS50928">
    <property type="entry name" value="ABC_TM1"/>
    <property type="match status" value="2"/>
</dbReference>
<dbReference type="SUPFAM" id="SSF161098">
    <property type="entry name" value="MetI-like"/>
    <property type="match status" value="2"/>
</dbReference>
<dbReference type="PANTHER" id="PTHR43357">
    <property type="entry name" value="INNER MEMBRANE ABC TRANSPORTER PERMEASE PROTEIN YDCV"/>
    <property type="match status" value="1"/>
</dbReference>
<feature type="domain" description="ABC transmembrane type-1" evidence="9">
    <location>
        <begin position="405"/>
        <end position="599"/>
    </location>
</feature>
<organism evidence="10">
    <name type="scientific">marine metagenome</name>
    <dbReference type="NCBI Taxonomy" id="408172"/>
    <lineage>
        <taxon>unclassified sequences</taxon>
        <taxon>metagenomes</taxon>
        <taxon>ecological metagenomes</taxon>
    </lineage>
</organism>
<feature type="transmembrane region" description="Helical" evidence="8">
    <location>
        <begin position="103"/>
        <end position="125"/>
    </location>
</feature>
<feature type="transmembrane region" description="Helical" evidence="8">
    <location>
        <begin position="234"/>
        <end position="256"/>
    </location>
</feature>
<sequence length="614" mass="67686">MKSNSLVPGESTQVFSRANLTYYIYRLVNRPELLIGFFCLLILSFLVLTPLLEIIRDSLSIQSYDLAYRPDANIGDFTLFHFERVFTGKLSNALFLKPLLNSLAIGVCVTLIGVSVGTLLAWLIVRTNIRFKGTFGILAVVPYMMPSWVLALAWLSIFKNDRIGGSEGMITFFFGIQPPNWVSYGFFPIVICLSLHYYAYGYLLMSGALASVDSELEEAGSICGMNRRQRMWRITVPLLLPALGSAIVLTFIRILGTFGTPALLGLPVRFFTFSTQIYASLNARNSGDAYVLALVLIVLAITCIWINNRVLGVRKSFVTMTGKGFRSREIKLGPWCWPATVCVFLFLAATVFLPLMILLWESLIFTPGDYNFTNLTMEYWIGDGSIDEVYGEPGVFLSDGILSSLWNSCKLGLTAAFFNGIIGLMVGYAAVRGRGTLLSKWLEGIAFAPYIFPSIAFGAIYIGMFSTSWGPIPALYGTFAILVLITVVKNLPFTSRTGIAAMLQIDKSLEETARVQGIGWLKRMFRIIVPLSFSGLVSGMLLTFITAMRELSLIILLISPSNMVLTGLIFNYNEQDMTQHSGAVTLLLTLIIIAGSIMARTISGGFALSTLKNG</sequence>
<evidence type="ECO:0000256" key="1">
    <source>
        <dbReference type="ARBA" id="ARBA00004429"/>
    </source>
</evidence>
<dbReference type="InterPro" id="IPR000515">
    <property type="entry name" value="MetI-like"/>
</dbReference>
<evidence type="ECO:0000256" key="8">
    <source>
        <dbReference type="SAM" id="Phobius"/>
    </source>
</evidence>
<dbReference type="GO" id="GO:0055085">
    <property type="term" value="P:transmembrane transport"/>
    <property type="evidence" value="ECO:0007669"/>
    <property type="project" value="InterPro"/>
</dbReference>
<dbReference type="PANTHER" id="PTHR43357:SF3">
    <property type="entry name" value="FE(3+)-TRANSPORT SYSTEM PERMEASE PROTEIN FBPB 2"/>
    <property type="match status" value="1"/>
</dbReference>
<dbReference type="AlphaFoldDB" id="A0A381U7H6"/>
<dbReference type="GO" id="GO:0005886">
    <property type="term" value="C:plasma membrane"/>
    <property type="evidence" value="ECO:0007669"/>
    <property type="project" value="UniProtKB-SubCell"/>
</dbReference>
<feature type="transmembrane region" description="Helical" evidence="8">
    <location>
        <begin position="441"/>
        <end position="462"/>
    </location>
</feature>
<evidence type="ECO:0000259" key="9">
    <source>
        <dbReference type="PROSITE" id="PS50928"/>
    </source>
</evidence>
<feature type="transmembrane region" description="Helical" evidence="8">
    <location>
        <begin position="33"/>
        <end position="52"/>
    </location>
</feature>